<gene>
    <name evidence="6" type="ORF">OJY61_07855</name>
</gene>
<evidence type="ECO:0000256" key="5">
    <source>
        <dbReference type="ARBA" id="ARBA00023136"/>
    </source>
</evidence>
<accession>A0A3G9IVZ2</accession>
<name>A0A3G9IVZ2_AERCA</name>
<dbReference type="GO" id="GO:0005886">
    <property type="term" value="C:plasma membrane"/>
    <property type="evidence" value="ECO:0007669"/>
    <property type="project" value="UniProtKB-SubCell"/>
</dbReference>
<keyword evidence="3" id="KW-0812">Transmembrane</keyword>
<evidence type="ECO:0000256" key="1">
    <source>
        <dbReference type="ARBA" id="ARBA00004651"/>
    </source>
</evidence>
<dbReference type="AlphaFoldDB" id="A0A3G9IVZ2"/>
<protein>
    <submittedName>
        <fullName evidence="6">LysE family translocator</fullName>
    </submittedName>
</protein>
<dbReference type="Pfam" id="PF01810">
    <property type="entry name" value="LysE"/>
    <property type="match status" value="1"/>
</dbReference>
<organism evidence="6 7">
    <name type="scientific">Aeromonas caviae</name>
    <name type="common">Aeromonas punctata</name>
    <dbReference type="NCBI Taxonomy" id="648"/>
    <lineage>
        <taxon>Bacteria</taxon>
        <taxon>Pseudomonadati</taxon>
        <taxon>Pseudomonadota</taxon>
        <taxon>Gammaproteobacteria</taxon>
        <taxon>Aeromonadales</taxon>
        <taxon>Aeromonadaceae</taxon>
        <taxon>Aeromonas</taxon>
    </lineage>
</organism>
<dbReference type="RefSeq" id="WP_049636036.1">
    <property type="nucleotide sequence ID" value="NZ_AP019195.1"/>
</dbReference>
<evidence type="ECO:0000313" key="6">
    <source>
        <dbReference type="EMBL" id="UZC87814.1"/>
    </source>
</evidence>
<keyword evidence="4" id="KW-1133">Transmembrane helix</keyword>
<dbReference type="EMBL" id="CP110176">
    <property type="protein sequence ID" value="UZC87814.1"/>
    <property type="molecule type" value="Genomic_DNA"/>
</dbReference>
<dbReference type="InterPro" id="IPR001123">
    <property type="entry name" value="LeuE-type"/>
</dbReference>
<keyword evidence="2" id="KW-1003">Cell membrane</keyword>
<reference evidence="6" key="1">
    <citation type="submission" date="2023-04" db="EMBL/GenBank/DDBJ databases">
        <title>Whole Genome Sequence of Multi-drug resistant Aeromonas caviae as a gut pathogen in newborn.</title>
        <authorList>
            <person name="Jadhav S.V."/>
            <person name="Saroj S.D."/>
            <person name="Saha U.B."/>
            <person name="Sen S."/>
            <person name="Kher A."/>
        </authorList>
    </citation>
    <scope>NUCLEOTIDE SEQUENCE</scope>
    <source>
        <strain evidence="6">SVJ23</strain>
    </source>
</reference>
<comment type="subcellular location">
    <subcellularLocation>
        <location evidence="1">Cell membrane</location>
        <topology evidence="1">Multi-pass membrane protein</topology>
    </subcellularLocation>
</comment>
<dbReference type="PANTHER" id="PTHR30086">
    <property type="entry name" value="ARGININE EXPORTER PROTEIN ARGO"/>
    <property type="match status" value="1"/>
</dbReference>
<dbReference type="GO" id="GO:0015171">
    <property type="term" value="F:amino acid transmembrane transporter activity"/>
    <property type="evidence" value="ECO:0007669"/>
    <property type="project" value="TreeGrafter"/>
</dbReference>
<sequence>MNMMLLGAYTLSVVLLLLTPGPVVALVTGTAVRHGYRQAWMTLLGTNGASLVLILMATLILAGVISLPPLWLYLLGGAGSLYIGYAAVGGLMAGVSRDTRSGAPVLAGGGFTQGFMTGVANPKDILFFVAFFPQFIAVTPHFGTSILTLSMVWIFFDLLVLSLYVLLVKRWMPARHSKHIALISSLFLLAVSLFGVLYNGVKVTLMLA</sequence>
<evidence type="ECO:0000256" key="4">
    <source>
        <dbReference type="ARBA" id="ARBA00022989"/>
    </source>
</evidence>
<evidence type="ECO:0000313" key="7">
    <source>
        <dbReference type="Proteomes" id="UP001163285"/>
    </source>
</evidence>
<dbReference type="Proteomes" id="UP001163285">
    <property type="component" value="Chromosome"/>
</dbReference>
<evidence type="ECO:0000256" key="3">
    <source>
        <dbReference type="ARBA" id="ARBA00022692"/>
    </source>
</evidence>
<proteinExistence type="predicted"/>
<dbReference type="PANTHER" id="PTHR30086:SF20">
    <property type="entry name" value="ARGININE EXPORTER PROTEIN ARGO-RELATED"/>
    <property type="match status" value="1"/>
</dbReference>
<evidence type="ECO:0000256" key="2">
    <source>
        <dbReference type="ARBA" id="ARBA00022475"/>
    </source>
</evidence>
<keyword evidence="5" id="KW-0472">Membrane</keyword>